<keyword evidence="5" id="KW-1185">Reference proteome</keyword>
<feature type="region of interest" description="Disordered" evidence="1">
    <location>
        <begin position="298"/>
        <end position="317"/>
    </location>
</feature>
<dbReference type="AlphaFoldDB" id="A0A8C6UX59"/>
<dbReference type="GO" id="GO:0004896">
    <property type="term" value="F:cytokine receptor activity"/>
    <property type="evidence" value="ECO:0007669"/>
    <property type="project" value="TreeGrafter"/>
</dbReference>
<keyword evidence="3" id="KW-0732">Signal</keyword>
<evidence type="ECO:0008006" key="6">
    <source>
        <dbReference type="Google" id="ProtNLM"/>
    </source>
</evidence>
<keyword evidence="2" id="KW-0812">Transmembrane</keyword>
<feature type="signal peptide" evidence="3">
    <location>
        <begin position="1"/>
        <end position="22"/>
    </location>
</feature>
<organism evidence="4 5">
    <name type="scientific">Neogobius melanostomus</name>
    <name type="common">round goby</name>
    <dbReference type="NCBI Taxonomy" id="47308"/>
    <lineage>
        <taxon>Eukaryota</taxon>
        <taxon>Metazoa</taxon>
        <taxon>Chordata</taxon>
        <taxon>Craniata</taxon>
        <taxon>Vertebrata</taxon>
        <taxon>Euteleostomi</taxon>
        <taxon>Actinopterygii</taxon>
        <taxon>Neopterygii</taxon>
        <taxon>Teleostei</taxon>
        <taxon>Neoteleostei</taxon>
        <taxon>Acanthomorphata</taxon>
        <taxon>Gobiaria</taxon>
        <taxon>Gobiiformes</taxon>
        <taxon>Gobioidei</taxon>
        <taxon>Gobiidae</taxon>
        <taxon>Benthophilinae</taxon>
        <taxon>Neogobiini</taxon>
        <taxon>Neogobius</taxon>
    </lineage>
</organism>
<dbReference type="SUPFAM" id="SSF49265">
    <property type="entry name" value="Fibronectin type III"/>
    <property type="match status" value="1"/>
</dbReference>
<name>A0A8C6UX59_9GOBI</name>
<dbReference type="PANTHER" id="PTHR20859:SF87">
    <property type="entry name" value="CYTOKINE RECEPTOR FAMILY MEMBER B13-RELATED"/>
    <property type="match status" value="1"/>
</dbReference>
<evidence type="ECO:0000256" key="3">
    <source>
        <dbReference type="SAM" id="SignalP"/>
    </source>
</evidence>
<evidence type="ECO:0000313" key="5">
    <source>
        <dbReference type="Proteomes" id="UP000694523"/>
    </source>
</evidence>
<evidence type="ECO:0000256" key="2">
    <source>
        <dbReference type="SAM" id="Phobius"/>
    </source>
</evidence>
<feature type="region of interest" description="Disordered" evidence="1">
    <location>
        <begin position="327"/>
        <end position="378"/>
    </location>
</feature>
<sequence>MDMRRIPYYCSSVLLWIHVAGAIVPPPTNVTLLCHNMQNILSWGYGQSEDGLRLKVYVRSLSRSPEPFLVNSPTMSFNLSQFSDPDEDYMVQVSAVKGNEESQSIPEDGIVYSYFKHSSAPKICSLDLPSVDVTTFEENHLQFSFTHPGVIYPTSRKKKGPESQDSLPVFDYHVDVLNQESHPYSCSEEKCEDKLHVHGTEKSYCLNISGEMSKMSVQATKTYCFEPLKAAGINPVAYIVPIVLVVLLVVLTGAMMFVKKTRHNLWTSPPESLHFPEKNNQQNHAAQDNMDCTFVQLEPSSPVPLIPTDQDTSNNSCIYRDEVRLPLGVPDNENEPEEAAAAGDGYTQGNCLDDDDEQQEKEKPPPSEYESRPKLNMP</sequence>
<dbReference type="Gene3D" id="2.60.40.10">
    <property type="entry name" value="Immunoglobulins"/>
    <property type="match status" value="2"/>
</dbReference>
<dbReference type="Ensembl" id="ENSNMLT00000045089.1">
    <property type="protein sequence ID" value="ENSNMLP00000040542.1"/>
    <property type="gene ID" value="ENSNMLG00000024900.1"/>
</dbReference>
<reference evidence="4" key="1">
    <citation type="submission" date="2025-08" db="UniProtKB">
        <authorList>
            <consortium name="Ensembl"/>
        </authorList>
    </citation>
    <scope>IDENTIFICATION</scope>
</reference>
<dbReference type="InterPro" id="IPR036116">
    <property type="entry name" value="FN3_sf"/>
</dbReference>
<accession>A0A8C6UX59</accession>
<proteinExistence type="predicted"/>
<dbReference type="Proteomes" id="UP000694523">
    <property type="component" value="Unplaced"/>
</dbReference>
<dbReference type="GO" id="GO:0005886">
    <property type="term" value="C:plasma membrane"/>
    <property type="evidence" value="ECO:0007669"/>
    <property type="project" value="TreeGrafter"/>
</dbReference>
<evidence type="ECO:0000256" key="1">
    <source>
        <dbReference type="SAM" id="MobiDB-lite"/>
    </source>
</evidence>
<feature type="transmembrane region" description="Helical" evidence="2">
    <location>
        <begin position="236"/>
        <end position="258"/>
    </location>
</feature>
<dbReference type="PANTHER" id="PTHR20859">
    <property type="entry name" value="INTERFERON/INTERLEUKIN RECEPTOR"/>
    <property type="match status" value="1"/>
</dbReference>
<keyword evidence="2" id="KW-0472">Membrane</keyword>
<evidence type="ECO:0000313" key="4">
    <source>
        <dbReference type="Ensembl" id="ENSNMLP00000040542.1"/>
    </source>
</evidence>
<feature type="compositionally biased region" description="Basic and acidic residues" evidence="1">
    <location>
        <begin position="360"/>
        <end position="378"/>
    </location>
</feature>
<reference evidence="4" key="2">
    <citation type="submission" date="2025-09" db="UniProtKB">
        <authorList>
            <consortium name="Ensembl"/>
        </authorList>
    </citation>
    <scope>IDENTIFICATION</scope>
</reference>
<protein>
    <recommendedName>
        <fullName evidence="6">Fibronectin type-III domain-containing protein</fullName>
    </recommendedName>
</protein>
<feature type="chain" id="PRO_5034295287" description="Fibronectin type-III domain-containing protein" evidence="3">
    <location>
        <begin position="23"/>
        <end position="378"/>
    </location>
</feature>
<dbReference type="InterPro" id="IPR013783">
    <property type="entry name" value="Ig-like_fold"/>
</dbReference>
<keyword evidence="2" id="KW-1133">Transmembrane helix</keyword>
<dbReference type="InterPro" id="IPR050650">
    <property type="entry name" value="Type-II_Cytokine-TF_Rcpt"/>
</dbReference>